<gene>
    <name evidence="1" type="ORF">NCTC8500_04477</name>
</gene>
<dbReference type="AlphaFoldDB" id="A0A377DYE6"/>
<dbReference type="Proteomes" id="UP000254429">
    <property type="component" value="Unassembled WGS sequence"/>
</dbReference>
<protein>
    <submittedName>
        <fullName evidence="1">Uncharacterized protein</fullName>
    </submittedName>
</protein>
<reference evidence="1 2" key="1">
    <citation type="submission" date="2018-06" db="EMBL/GenBank/DDBJ databases">
        <authorList>
            <consortium name="Pathogen Informatics"/>
            <person name="Doyle S."/>
        </authorList>
    </citation>
    <scope>NUCLEOTIDE SEQUENCE [LARGE SCALE GENOMIC DNA]</scope>
    <source>
        <strain evidence="1 2">NCTC8500</strain>
    </source>
</reference>
<sequence>MSLGCGEWGVVFKDGESRGITTKARSPQGLTPGSFCPWLLFASYVLTLP</sequence>
<name>A0A377DYE6_ECOLX</name>
<proteinExistence type="predicted"/>
<evidence type="ECO:0000313" key="2">
    <source>
        <dbReference type="Proteomes" id="UP000254429"/>
    </source>
</evidence>
<evidence type="ECO:0000313" key="1">
    <source>
        <dbReference type="EMBL" id="STM40622.1"/>
    </source>
</evidence>
<dbReference type="EMBL" id="UGFG01000001">
    <property type="protein sequence ID" value="STM40622.1"/>
    <property type="molecule type" value="Genomic_DNA"/>
</dbReference>
<organism evidence="1 2">
    <name type="scientific">Escherichia coli</name>
    <dbReference type="NCBI Taxonomy" id="562"/>
    <lineage>
        <taxon>Bacteria</taxon>
        <taxon>Pseudomonadati</taxon>
        <taxon>Pseudomonadota</taxon>
        <taxon>Gammaproteobacteria</taxon>
        <taxon>Enterobacterales</taxon>
        <taxon>Enterobacteriaceae</taxon>
        <taxon>Escherichia</taxon>
    </lineage>
</organism>
<accession>A0A377DYE6</accession>